<gene>
    <name evidence="6" type="ORF">SAMN06265380_10729</name>
</gene>
<evidence type="ECO:0000259" key="5">
    <source>
        <dbReference type="PROSITE" id="PS50857"/>
    </source>
</evidence>
<keyword evidence="4" id="KW-0472">Membrane</keyword>
<dbReference type="PANTHER" id="PTHR42838:SF2">
    <property type="entry name" value="NITROUS-OXIDE REDUCTASE"/>
    <property type="match status" value="1"/>
</dbReference>
<dbReference type="GO" id="GO:0004129">
    <property type="term" value="F:cytochrome-c oxidase activity"/>
    <property type="evidence" value="ECO:0007669"/>
    <property type="project" value="InterPro"/>
</dbReference>
<dbReference type="InterPro" id="IPR008972">
    <property type="entry name" value="Cupredoxin"/>
</dbReference>
<dbReference type="EMBL" id="FXTE01000007">
    <property type="protein sequence ID" value="SMO73428.1"/>
    <property type="molecule type" value="Genomic_DNA"/>
</dbReference>
<dbReference type="GO" id="GO:0016020">
    <property type="term" value="C:membrane"/>
    <property type="evidence" value="ECO:0007669"/>
    <property type="project" value="InterPro"/>
</dbReference>
<dbReference type="SUPFAM" id="SSF49503">
    <property type="entry name" value="Cupredoxins"/>
    <property type="match status" value="1"/>
</dbReference>
<dbReference type="RefSeq" id="WP_142637661.1">
    <property type="nucleotide sequence ID" value="NZ_FXTE01000007.1"/>
</dbReference>
<feature type="transmembrane region" description="Helical" evidence="4">
    <location>
        <begin position="45"/>
        <end position="64"/>
    </location>
</feature>
<sequence>MAHAARCVIDLADPDAVLSLVFWLAVRASDGPEPGPKANSKRSGLIWAMTIVGVIVAVGTLRPWPHAVASTDDALTVSITSGQWWWDIDTVEIPVGIPINFSATTEDVTHGLGIYTSDLRLLTQVQVIPGYTTEVTYTFDDPGSYQILCMEFCGVAHPRVKTTGKPPIFGGLPDTAGYSTAGTVWCDRVFRRCVWLNSLLATTLGKDGFHTRAHWPAHTLQLPDAPSF</sequence>
<keyword evidence="4" id="KW-0812">Transmembrane</keyword>
<dbReference type="Gene3D" id="2.60.40.420">
    <property type="entry name" value="Cupredoxins - blue copper proteins"/>
    <property type="match status" value="1"/>
</dbReference>
<name>A0A521DP89_9RHOB</name>
<protein>
    <submittedName>
        <fullName evidence="6">Cytochrome C oxidase subunit II, substrate-binding</fullName>
    </submittedName>
</protein>
<keyword evidence="4" id="KW-1133">Transmembrane helix</keyword>
<feature type="domain" description="Cytochrome oxidase subunit II copper A binding" evidence="5">
    <location>
        <begin position="72"/>
        <end position="181"/>
    </location>
</feature>
<dbReference type="GO" id="GO:0030313">
    <property type="term" value="C:cell envelope"/>
    <property type="evidence" value="ECO:0007669"/>
    <property type="project" value="UniProtKB-SubCell"/>
</dbReference>
<dbReference type="Proteomes" id="UP000319555">
    <property type="component" value="Unassembled WGS sequence"/>
</dbReference>
<dbReference type="OrthoDB" id="9781261at2"/>
<dbReference type="PROSITE" id="PS50857">
    <property type="entry name" value="COX2_CUA"/>
    <property type="match status" value="1"/>
</dbReference>
<keyword evidence="2" id="KW-0479">Metal-binding</keyword>
<dbReference type="Pfam" id="PF00116">
    <property type="entry name" value="COX2"/>
    <property type="match status" value="1"/>
</dbReference>
<dbReference type="PANTHER" id="PTHR42838">
    <property type="entry name" value="CYTOCHROME C OXIDASE SUBUNIT II"/>
    <property type="match status" value="1"/>
</dbReference>
<evidence type="ECO:0000256" key="2">
    <source>
        <dbReference type="ARBA" id="ARBA00022723"/>
    </source>
</evidence>
<evidence type="ECO:0000256" key="3">
    <source>
        <dbReference type="ARBA" id="ARBA00023008"/>
    </source>
</evidence>
<dbReference type="AlphaFoldDB" id="A0A521DP89"/>
<reference evidence="6 7" key="1">
    <citation type="submission" date="2017-05" db="EMBL/GenBank/DDBJ databases">
        <authorList>
            <person name="Varghese N."/>
            <person name="Submissions S."/>
        </authorList>
    </citation>
    <scope>NUCLEOTIDE SEQUENCE [LARGE SCALE GENOMIC DNA]</scope>
    <source>
        <strain evidence="6 7">DSM 28009</strain>
    </source>
</reference>
<evidence type="ECO:0000256" key="1">
    <source>
        <dbReference type="ARBA" id="ARBA00004196"/>
    </source>
</evidence>
<organism evidence="6 7">
    <name type="scientific">Ruegeria faecimaris</name>
    <dbReference type="NCBI Taxonomy" id="686389"/>
    <lineage>
        <taxon>Bacteria</taxon>
        <taxon>Pseudomonadati</taxon>
        <taxon>Pseudomonadota</taxon>
        <taxon>Alphaproteobacteria</taxon>
        <taxon>Rhodobacterales</taxon>
        <taxon>Roseobacteraceae</taxon>
        <taxon>Ruegeria</taxon>
    </lineage>
</organism>
<proteinExistence type="predicted"/>
<dbReference type="GO" id="GO:0005507">
    <property type="term" value="F:copper ion binding"/>
    <property type="evidence" value="ECO:0007669"/>
    <property type="project" value="InterPro"/>
</dbReference>
<comment type="subcellular location">
    <subcellularLocation>
        <location evidence="1">Cell envelope</location>
    </subcellularLocation>
</comment>
<evidence type="ECO:0000256" key="4">
    <source>
        <dbReference type="SAM" id="Phobius"/>
    </source>
</evidence>
<accession>A0A521DP89</accession>
<evidence type="ECO:0000313" key="7">
    <source>
        <dbReference type="Proteomes" id="UP000319555"/>
    </source>
</evidence>
<dbReference type="InterPro" id="IPR051403">
    <property type="entry name" value="NosZ/Cyto_c_oxidase_sub2"/>
</dbReference>
<dbReference type="InterPro" id="IPR002429">
    <property type="entry name" value="CcO_II-like_C"/>
</dbReference>
<keyword evidence="3" id="KW-0186">Copper</keyword>
<evidence type="ECO:0000313" key="6">
    <source>
        <dbReference type="EMBL" id="SMO73428.1"/>
    </source>
</evidence>
<keyword evidence="7" id="KW-1185">Reference proteome</keyword>